<dbReference type="AlphaFoldDB" id="A0AAE0HWK9"/>
<dbReference type="EMBL" id="JAUEDM010000007">
    <property type="protein sequence ID" value="KAK3313281.1"/>
    <property type="molecule type" value="Genomic_DNA"/>
</dbReference>
<gene>
    <name evidence="3" type="ORF">B0H66DRAFT_348173</name>
</gene>
<dbReference type="Proteomes" id="UP001283341">
    <property type="component" value="Unassembled WGS sequence"/>
</dbReference>
<keyword evidence="2" id="KW-0812">Transmembrane</keyword>
<evidence type="ECO:0000313" key="4">
    <source>
        <dbReference type="Proteomes" id="UP001283341"/>
    </source>
</evidence>
<feature type="compositionally biased region" description="Low complexity" evidence="1">
    <location>
        <begin position="131"/>
        <end position="151"/>
    </location>
</feature>
<comment type="caution">
    <text evidence="3">The sequence shown here is derived from an EMBL/GenBank/DDBJ whole genome shotgun (WGS) entry which is preliminary data.</text>
</comment>
<protein>
    <submittedName>
        <fullName evidence="3">Uncharacterized protein</fullName>
    </submittedName>
</protein>
<evidence type="ECO:0000313" key="3">
    <source>
        <dbReference type="EMBL" id="KAK3313281.1"/>
    </source>
</evidence>
<reference evidence="3" key="1">
    <citation type="journal article" date="2023" name="Mol. Phylogenet. Evol.">
        <title>Genome-scale phylogeny and comparative genomics of the fungal order Sordariales.</title>
        <authorList>
            <person name="Hensen N."/>
            <person name="Bonometti L."/>
            <person name="Westerberg I."/>
            <person name="Brannstrom I.O."/>
            <person name="Guillou S."/>
            <person name="Cros-Aarteil S."/>
            <person name="Calhoun S."/>
            <person name="Haridas S."/>
            <person name="Kuo A."/>
            <person name="Mondo S."/>
            <person name="Pangilinan J."/>
            <person name="Riley R."/>
            <person name="LaButti K."/>
            <person name="Andreopoulos B."/>
            <person name="Lipzen A."/>
            <person name="Chen C."/>
            <person name="Yan M."/>
            <person name="Daum C."/>
            <person name="Ng V."/>
            <person name="Clum A."/>
            <person name="Steindorff A."/>
            <person name="Ohm R.A."/>
            <person name="Martin F."/>
            <person name="Silar P."/>
            <person name="Natvig D.O."/>
            <person name="Lalanne C."/>
            <person name="Gautier V."/>
            <person name="Ament-Velasquez S.L."/>
            <person name="Kruys A."/>
            <person name="Hutchinson M.I."/>
            <person name="Powell A.J."/>
            <person name="Barry K."/>
            <person name="Miller A.N."/>
            <person name="Grigoriev I.V."/>
            <person name="Debuchy R."/>
            <person name="Gladieux P."/>
            <person name="Hiltunen Thoren M."/>
            <person name="Johannesson H."/>
        </authorList>
    </citation>
    <scope>NUCLEOTIDE SEQUENCE</scope>
    <source>
        <strain evidence="3">CBS 118394</strain>
    </source>
</reference>
<proteinExistence type="predicted"/>
<reference evidence="3" key="2">
    <citation type="submission" date="2023-06" db="EMBL/GenBank/DDBJ databases">
        <authorList>
            <consortium name="Lawrence Berkeley National Laboratory"/>
            <person name="Haridas S."/>
            <person name="Hensen N."/>
            <person name="Bonometti L."/>
            <person name="Westerberg I."/>
            <person name="Brannstrom I.O."/>
            <person name="Guillou S."/>
            <person name="Cros-Aarteil S."/>
            <person name="Calhoun S."/>
            <person name="Kuo A."/>
            <person name="Mondo S."/>
            <person name="Pangilinan J."/>
            <person name="Riley R."/>
            <person name="Labutti K."/>
            <person name="Andreopoulos B."/>
            <person name="Lipzen A."/>
            <person name="Chen C."/>
            <person name="Yanf M."/>
            <person name="Daum C."/>
            <person name="Ng V."/>
            <person name="Clum A."/>
            <person name="Steindorff A."/>
            <person name="Ohm R."/>
            <person name="Martin F."/>
            <person name="Silar P."/>
            <person name="Natvig D."/>
            <person name="Lalanne C."/>
            <person name="Gautier V."/>
            <person name="Ament-Velasquez S.L."/>
            <person name="Kruys A."/>
            <person name="Hutchinson M.I."/>
            <person name="Powell A.J."/>
            <person name="Barry K."/>
            <person name="Miller A.N."/>
            <person name="Grigoriev I.V."/>
            <person name="Debuchy R."/>
            <person name="Gladieux P."/>
            <person name="Thoren M.H."/>
            <person name="Johannesson H."/>
        </authorList>
    </citation>
    <scope>NUCLEOTIDE SEQUENCE</scope>
    <source>
        <strain evidence="3">CBS 118394</strain>
    </source>
</reference>
<keyword evidence="2" id="KW-0472">Membrane</keyword>
<accession>A0AAE0HWK9</accession>
<feature type="compositionally biased region" description="Pro residues" evidence="1">
    <location>
        <begin position="7"/>
        <end position="22"/>
    </location>
</feature>
<feature type="transmembrane region" description="Helical" evidence="2">
    <location>
        <begin position="89"/>
        <end position="110"/>
    </location>
</feature>
<feature type="region of interest" description="Disordered" evidence="1">
    <location>
        <begin position="1"/>
        <end position="27"/>
    </location>
</feature>
<organism evidence="3 4">
    <name type="scientific">Apodospora peruviana</name>
    <dbReference type="NCBI Taxonomy" id="516989"/>
    <lineage>
        <taxon>Eukaryota</taxon>
        <taxon>Fungi</taxon>
        <taxon>Dikarya</taxon>
        <taxon>Ascomycota</taxon>
        <taxon>Pezizomycotina</taxon>
        <taxon>Sordariomycetes</taxon>
        <taxon>Sordariomycetidae</taxon>
        <taxon>Sordariales</taxon>
        <taxon>Lasiosphaeriaceae</taxon>
        <taxon>Apodospora</taxon>
    </lineage>
</organism>
<feature type="region of interest" description="Disordered" evidence="1">
    <location>
        <begin position="120"/>
        <end position="151"/>
    </location>
</feature>
<evidence type="ECO:0000256" key="2">
    <source>
        <dbReference type="SAM" id="Phobius"/>
    </source>
</evidence>
<evidence type="ECO:0000256" key="1">
    <source>
        <dbReference type="SAM" id="MobiDB-lite"/>
    </source>
</evidence>
<feature type="compositionally biased region" description="Basic residues" evidence="1">
    <location>
        <begin position="120"/>
        <end position="130"/>
    </location>
</feature>
<name>A0AAE0HWK9_9PEZI</name>
<keyword evidence="2" id="KW-1133">Transmembrane helix</keyword>
<sequence>MYLPIPASSPKPDLPAGSPPPRLDASSIDGCASQHLSATFGPVASQQHASTILKHLAAYLSSSWRTGSSSTPDSVSDLRKRDALQDQNITIGVVVGVVLAVFFAGLFYFLHRYRNSIQFSKKRRPSHRSSRYGSSKGSQSSSGSGSSQPGP</sequence>
<keyword evidence="4" id="KW-1185">Reference proteome</keyword>